<accession>A0A1M6EHC2</accession>
<dbReference type="Gene3D" id="3.40.630.10">
    <property type="entry name" value="Zn peptidases"/>
    <property type="match status" value="1"/>
</dbReference>
<evidence type="ECO:0000313" key="7">
    <source>
        <dbReference type="EMBL" id="SHI84833.1"/>
    </source>
</evidence>
<dbReference type="eggNOG" id="COG0624">
    <property type="taxonomic scope" value="Bacteria"/>
</dbReference>
<dbReference type="Pfam" id="PF07687">
    <property type="entry name" value="M20_dimer"/>
    <property type="match status" value="1"/>
</dbReference>
<dbReference type="PROSITE" id="PS00758">
    <property type="entry name" value="ARGE_DAPE_CPG2_1"/>
    <property type="match status" value="1"/>
</dbReference>
<evidence type="ECO:0000256" key="2">
    <source>
        <dbReference type="ARBA" id="ARBA00022723"/>
    </source>
</evidence>
<keyword evidence="8" id="KW-1185">Reference proteome</keyword>
<evidence type="ECO:0000259" key="6">
    <source>
        <dbReference type="Pfam" id="PF07687"/>
    </source>
</evidence>
<dbReference type="GO" id="GO:0008777">
    <property type="term" value="F:acetylornithine deacetylase activity"/>
    <property type="evidence" value="ECO:0007669"/>
    <property type="project" value="TreeGrafter"/>
</dbReference>
<dbReference type="InterPro" id="IPR011650">
    <property type="entry name" value="Peptidase_M20_dimer"/>
</dbReference>
<comment type="cofactor">
    <cofactor evidence="1">
        <name>Zn(2+)</name>
        <dbReference type="ChEBI" id="CHEBI:29105"/>
    </cofactor>
</comment>
<keyword evidence="5" id="KW-0170">Cobalt</keyword>
<dbReference type="PANTHER" id="PTHR43808:SF31">
    <property type="entry name" value="N-ACETYL-L-CITRULLINE DEACETYLASE"/>
    <property type="match status" value="1"/>
</dbReference>
<evidence type="ECO:0000313" key="8">
    <source>
        <dbReference type="Proteomes" id="UP000184192"/>
    </source>
</evidence>
<evidence type="ECO:0000256" key="1">
    <source>
        <dbReference type="ARBA" id="ARBA00001947"/>
    </source>
</evidence>
<dbReference type="GO" id="GO:0006526">
    <property type="term" value="P:L-arginine biosynthetic process"/>
    <property type="evidence" value="ECO:0007669"/>
    <property type="project" value="TreeGrafter"/>
</dbReference>
<dbReference type="Proteomes" id="UP000184192">
    <property type="component" value="Unassembled WGS sequence"/>
</dbReference>
<dbReference type="Gene3D" id="3.30.70.360">
    <property type="match status" value="1"/>
</dbReference>
<dbReference type="AlphaFoldDB" id="A0A1M6EHC2"/>
<dbReference type="InterPro" id="IPR036264">
    <property type="entry name" value="Bact_exopeptidase_dim_dom"/>
</dbReference>
<feature type="domain" description="Peptidase M20 dimerisation" evidence="6">
    <location>
        <begin position="223"/>
        <end position="326"/>
    </location>
</feature>
<evidence type="ECO:0000256" key="4">
    <source>
        <dbReference type="ARBA" id="ARBA00022833"/>
    </source>
</evidence>
<evidence type="ECO:0000256" key="5">
    <source>
        <dbReference type="ARBA" id="ARBA00023285"/>
    </source>
</evidence>
<protein>
    <submittedName>
        <fullName evidence="7">Acetylornithine deacetylase</fullName>
    </submittedName>
</protein>
<dbReference type="InterPro" id="IPR050072">
    <property type="entry name" value="Peptidase_M20A"/>
</dbReference>
<dbReference type="SUPFAM" id="SSF55031">
    <property type="entry name" value="Bacterial exopeptidase dimerisation domain"/>
    <property type="match status" value="1"/>
</dbReference>
<dbReference type="EMBL" id="FQZN01000009">
    <property type="protein sequence ID" value="SHI84833.1"/>
    <property type="molecule type" value="Genomic_DNA"/>
</dbReference>
<keyword evidence="2" id="KW-0479">Metal-binding</keyword>
<evidence type="ECO:0000256" key="3">
    <source>
        <dbReference type="ARBA" id="ARBA00022801"/>
    </source>
</evidence>
<keyword evidence="3" id="KW-0378">Hydrolase</keyword>
<name>A0A1M6EHC2_9BACE</name>
<reference evidence="8" key="1">
    <citation type="submission" date="2016-11" db="EMBL/GenBank/DDBJ databases">
        <authorList>
            <person name="Varghese N."/>
            <person name="Submissions S."/>
        </authorList>
    </citation>
    <scope>NUCLEOTIDE SEQUENCE [LARGE SCALE GENOMIC DNA]</scope>
    <source>
        <strain evidence="8">DSM 26884</strain>
    </source>
</reference>
<sequence length="414" mass="45958">MRRKAGKICGNAGKHCFRRTRKTTASCKLAKRKLSIYQDLSINLHFDNLFEKDMTYDIPTMVSEATGVLKSLIAIPSLSRDEEKAADYLQNYIELQGMATGRKGNNVWCLSPMFDLNKPTLLLNSHIDTVKAVNGWRKAPFTPTIESNGKLYGLGSNDAGASVVSLLQVFLQLCRTTQKYNLIYLASCEEEVSGKGGIECVLPELPPISFAIVGEPTEMQPAIAEKGLMVLDVTAYGKAGHAARNEGDNAIYKVLEDIAWFRDYKFEKVSPLLGPVKMSVTQINAGTQHNVIPDRCAFVVDIRSNECYSNQELFTEIQKHISCEAKARSFRLSSSHVEEQHPIVQRAVVMGRVPFGSPTLSDQALMSFPSLKMGPGKSSRSHTADEFIFIQEIEEAIRLYIELLDGASIEQNHT</sequence>
<proteinExistence type="predicted"/>
<dbReference type="InterPro" id="IPR001261">
    <property type="entry name" value="ArgE/DapE_CS"/>
</dbReference>
<gene>
    <name evidence="7" type="ORF">SAMN05444350_109101</name>
</gene>
<organism evidence="7 8">
    <name type="scientific">Bacteroides stercorirosoris</name>
    <dbReference type="NCBI Taxonomy" id="871324"/>
    <lineage>
        <taxon>Bacteria</taxon>
        <taxon>Pseudomonadati</taxon>
        <taxon>Bacteroidota</taxon>
        <taxon>Bacteroidia</taxon>
        <taxon>Bacteroidales</taxon>
        <taxon>Bacteroidaceae</taxon>
        <taxon>Bacteroides</taxon>
    </lineage>
</organism>
<dbReference type="InterPro" id="IPR002933">
    <property type="entry name" value="Peptidase_M20"/>
</dbReference>
<dbReference type="PANTHER" id="PTHR43808">
    <property type="entry name" value="ACETYLORNITHINE DEACETYLASE"/>
    <property type="match status" value="1"/>
</dbReference>
<dbReference type="CDD" id="cd05651">
    <property type="entry name" value="M20_ArgE_DapE-like"/>
    <property type="match status" value="1"/>
</dbReference>
<keyword evidence="4" id="KW-0862">Zinc</keyword>
<dbReference type="SUPFAM" id="SSF53187">
    <property type="entry name" value="Zn-dependent exopeptidases"/>
    <property type="match status" value="1"/>
</dbReference>
<dbReference type="GO" id="GO:0046872">
    <property type="term" value="F:metal ion binding"/>
    <property type="evidence" value="ECO:0007669"/>
    <property type="project" value="UniProtKB-KW"/>
</dbReference>
<dbReference type="Pfam" id="PF01546">
    <property type="entry name" value="Peptidase_M20"/>
    <property type="match status" value="1"/>
</dbReference>